<dbReference type="GO" id="GO:0004386">
    <property type="term" value="F:helicase activity"/>
    <property type="evidence" value="ECO:0007669"/>
    <property type="project" value="UniProtKB-KW"/>
</dbReference>
<keyword evidence="1" id="KW-0378">Hydrolase</keyword>
<accession>A0AA41QZG7</accession>
<keyword evidence="4" id="KW-1185">Reference proteome</keyword>
<protein>
    <submittedName>
        <fullName evidence="3">DEAD/DEAH box helicase</fullName>
    </submittedName>
</protein>
<dbReference type="PANTHER" id="PTHR45766">
    <property type="entry name" value="DNA ANNEALING HELICASE AND ENDONUCLEASE ZRANB3 FAMILY MEMBER"/>
    <property type="match status" value="1"/>
</dbReference>
<reference evidence="3" key="1">
    <citation type="submission" date="2022-03" db="EMBL/GenBank/DDBJ databases">
        <title>Cryobacterium sp. nov. strain ZS14-85, isolated from Antarctic soil.</title>
        <authorList>
            <person name="Li J."/>
            <person name="Niu G."/>
        </authorList>
    </citation>
    <scope>NUCLEOTIDE SEQUENCE</scope>
    <source>
        <strain evidence="3">ZS14-85</strain>
    </source>
</reference>
<evidence type="ECO:0000259" key="2">
    <source>
        <dbReference type="PROSITE" id="PS51192"/>
    </source>
</evidence>
<dbReference type="GO" id="GO:0006281">
    <property type="term" value="P:DNA repair"/>
    <property type="evidence" value="ECO:0007669"/>
    <property type="project" value="TreeGrafter"/>
</dbReference>
<evidence type="ECO:0000256" key="1">
    <source>
        <dbReference type="ARBA" id="ARBA00022801"/>
    </source>
</evidence>
<dbReference type="GO" id="GO:0005524">
    <property type="term" value="F:ATP binding"/>
    <property type="evidence" value="ECO:0007669"/>
    <property type="project" value="InterPro"/>
</dbReference>
<dbReference type="InterPro" id="IPR027417">
    <property type="entry name" value="P-loop_NTPase"/>
</dbReference>
<comment type="caution">
    <text evidence="3">The sequence shown here is derived from an EMBL/GenBank/DDBJ whole genome shotgun (WGS) entry which is preliminary data.</text>
</comment>
<dbReference type="Pfam" id="PF00271">
    <property type="entry name" value="Helicase_C"/>
    <property type="match status" value="1"/>
</dbReference>
<dbReference type="InterPro" id="IPR038718">
    <property type="entry name" value="SNF2-like_sf"/>
</dbReference>
<evidence type="ECO:0000313" key="3">
    <source>
        <dbReference type="EMBL" id="MCI4659644.1"/>
    </source>
</evidence>
<proteinExistence type="predicted"/>
<dbReference type="PANTHER" id="PTHR45766:SF6">
    <property type="entry name" value="SWI_SNF-RELATED MATRIX-ASSOCIATED ACTIN-DEPENDENT REGULATOR OF CHROMATIN SUBFAMILY A-LIKE PROTEIN 1"/>
    <property type="match status" value="1"/>
</dbReference>
<dbReference type="EMBL" id="JALGAR010000006">
    <property type="protein sequence ID" value="MCI4659644.1"/>
    <property type="molecule type" value="Genomic_DNA"/>
</dbReference>
<dbReference type="Proteomes" id="UP001165341">
    <property type="component" value="Unassembled WGS sequence"/>
</dbReference>
<dbReference type="GO" id="GO:0016787">
    <property type="term" value="F:hydrolase activity"/>
    <property type="evidence" value="ECO:0007669"/>
    <property type="project" value="UniProtKB-KW"/>
</dbReference>
<keyword evidence="3" id="KW-0547">Nucleotide-binding</keyword>
<dbReference type="Pfam" id="PF00176">
    <property type="entry name" value="SNF2-rel_dom"/>
    <property type="match status" value="1"/>
</dbReference>
<organism evidence="3 4">
    <name type="scientific">Cryobacterium zhongshanensis</name>
    <dbReference type="NCBI Taxonomy" id="2928153"/>
    <lineage>
        <taxon>Bacteria</taxon>
        <taxon>Bacillati</taxon>
        <taxon>Actinomycetota</taxon>
        <taxon>Actinomycetes</taxon>
        <taxon>Micrococcales</taxon>
        <taxon>Microbacteriaceae</taxon>
        <taxon>Cryobacterium</taxon>
    </lineage>
</organism>
<sequence length="496" mass="55534">MAFTMPTLMPHQEVVKDFIIQHPKCGIWLTMGGGKCLSTLAALATVRPTGHILVVAPVNIARSTWVDEIQKWGFPLRTRSLIVNERDKKLTRKKRLEQYEQIFSDPPTMYFINVDLIDDLIKELPRQKVGRDETILWPFQTVIIDESQTLKGYAGVRFKALAQVAPAAVRIIELTGTPTPNGLMDLWSQMYLLDGGLALGKNITAYRERFFYEVPIRGTTRVAYELRPGADELIHALVKHKVMSAENTKIPMPVVSIDDVNITLDADTMDAYKDFTKQLVIDLASPDPSNPGTVTITADNAAILYGKQLQFASGTMYTDAIHNYAVIHEEKLSMAEYLIRNNGGSPVIIAYKFKSDKAQLLKYLTAAGHNVQGFDGSRDMIQRWNAGNIPVMLLQPASAGHGLNLQDGGHTLIWYTLPDSLEHYQQTNARLARMGQLHPVQIWRLITKGTRDAKMPGVLARKKLVQDGLLDAVRVEIYDFDDDIREILGDLDLSPV</sequence>
<dbReference type="SMART" id="SM00487">
    <property type="entry name" value="DEXDc"/>
    <property type="match status" value="1"/>
</dbReference>
<dbReference type="InterPro" id="IPR014001">
    <property type="entry name" value="Helicase_ATP-bd"/>
</dbReference>
<dbReference type="RefSeq" id="WP_243013135.1">
    <property type="nucleotide sequence ID" value="NZ_JALGAR010000006.1"/>
</dbReference>
<dbReference type="SUPFAM" id="SSF52540">
    <property type="entry name" value="P-loop containing nucleoside triphosphate hydrolases"/>
    <property type="match status" value="2"/>
</dbReference>
<dbReference type="Gene3D" id="3.40.50.300">
    <property type="entry name" value="P-loop containing nucleotide triphosphate hydrolases"/>
    <property type="match status" value="1"/>
</dbReference>
<gene>
    <name evidence="3" type="ORF">MQH31_17710</name>
</gene>
<feature type="domain" description="Helicase ATP-binding" evidence="2">
    <location>
        <begin position="16"/>
        <end position="196"/>
    </location>
</feature>
<keyword evidence="3" id="KW-0347">Helicase</keyword>
<dbReference type="Gene3D" id="3.40.50.10810">
    <property type="entry name" value="Tandem AAA-ATPase domain"/>
    <property type="match status" value="1"/>
</dbReference>
<dbReference type="InterPro" id="IPR000330">
    <property type="entry name" value="SNF2_N"/>
</dbReference>
<evidence type="ECO:0000313" key="4">
    <source>
        <dbReference type="Proteomes" id="UP001165341"/>
    </source>
</evidence>
<keyword evidence="3" id="KW-0067">ATP-binding</keyword>
<dbReference type="InterPro" id="IPR001650">
    <property type="entry name" value="Helicase_C-like"/>
</dbReference>
<dbReference type="AlphaFoldDB" id="A0AA41QZG7"/>
<dbReference type="PROSITE" id="PS51192">
    <property type="entry name" value="HELICASE_ATP_BIND_1"/>
    <property type="match status" value="1"/>
</dbReference>
<name>A0AA41QZG7_9MICO</name>
<dbReference type="GO" id="GO:0031297">
    <property type="term" value="P:replication fork processing"/>
    <property type="evidence" value="ECO:0007669"/>
    <property type="project" value="TreeGrafter"/>
</dbReference>